<dbReference type="Proteomes" id="UP000185904">
    <property type="component" value="Unassembled WGS sequence"/>
</dbReference>
<dbReference type="InterPro" id="IPR053137">
    <property type="entry name" value="NLR-like"/>
</dbReference>
<evidence type="ECO:0000256" key="1">
    <source>
        <dbReference type="ARBA" id="ARBA00022729"/>
    </source>
</evidence>
<dbReference type="RefSeq" id="XP_022503936.1">
    <property type="nucleotide sequence ID" value="XM_022639981.1"/>
</dbReference>
<feature type="region of interest" description="Disordered" evidence="3">
    <location>
        <begin position="493"/>
        <end position="544"/>
    </location>
</feature>
<feature type="compositionally biased region" description="Basic and acidic residues" evidence="3">
    <location>
        <begin position="1426"/>
        <end position="1436"/>
    </location>
</feature>
<proteinExistence type="predicted"/>
<comment type="caution">
    <text evidence="4">The sequence shown here is derived from an EMBL/GenBank/DDBJ whole genome shotgun (WGS) entry which is preliminary data.</text>
</comment>
<feature type="compositionally biased region" description="Polar residues" evidence="3">
    <location>
        <begin position="254"/>
        <end position="301"/>
    </location>
</feature>
<feature type="region of interest" description="Disordered" evidence="3">
    <location>
        <begin position="1058"/>
        <end position="1080"/>
    </location>
</feature>
<dbReference type="GO" id="GO:0006508">
    <property type="term" value="P:proteolysis"/>
    <property type="evidence" value="ECO:0007669"/>
    <property type="project" value="InterPro"/>
</dbReference>
<feature type="compositionally biased region" description="Polar residues" evidence="3">
    <location>
        <begin position="493"/>
        <end position="505"/>
    </location>
</feature>
<reference evidence="4 5" key="1">
    <citation type="submission" date="2016-03" db="EMBL/GenBank/DDBJ databases">
        <title>The draft genome sequence of Fonsecaea nubica causative agent of cutaneous subcutaneous infection in human host.</title>
        <authorList>
            <person name="Costa F."/>
            <person name="Sybren D.H."/>
            <person name="Raittz R.T."/>
            <person name="Weiss V.A."/>
            <person name="Leao A.C."/>
            <person name="Gomes R."/>
            <person name="De Souza E.M."/>
            <person name="Pedrosa F.O."/>
            <person name="Steffens M.B."/>
            <person name="Bombassaro A."/>
            <person name="Tadra-Sfeir M.Z."/>
            <person name="Moreno L.F."/>
            <person name="Najafzadeh M.J."/>
            <person name="Felipe M.S."/>
            <person name="Teixeira M."/>
            <person name="Sun J."/>
            <person name="Xi L."/>
            <person name="Castro M.A."/>
            <person name="Vicente V.A."/>
        </authorList>
    </citation>
    <scope>NUCLEOTIDE SEQUENCE [LARGE SCALE GENOMIC DNA]</scope>
    <source>
        <strain evidence="4 5">CBS 269.64</strain>
    </source>
</reference>
<feature type="region of interest" description="Disordered" evidence="3">
    <location>
        <begin position="251"/>
        <end position="336"/>
    </location>
</feature>
<feature type="compositionally biased region" description="Polar residues" evidence="3">
    <location>
        <begin position="424"/>
        <end position="435"/>
    </location>
</feature>
<dbReference type="PANTHER" id="PTHR46082">
    <property type="entry name" value="ATP/GTP-BINDING PROTEIN-RELATED"/>
    <property type="match status" value="1"/>
</dbReference>
<organism evidence="4 5">
    <name type="scientific">Fonsecaea nubica</name>
    <dbReference type="NCBI Taxonomy" id="856822"/>
    <lineage>
        <taxon>Eukaryota</taxon>
        <taxon>Fungi</taxon>
        <taxon>Dikarya</taxon>
        <taxon>Ascomycota</taxon>
        <taxon>Pezizomycotina</taxon>
        <taxon>Eurotiomycetes</taxon>
        <taxon>Chaetothyriomycetidae</taxon>
        <taxon>Chaetothyriales</taxon>
        <taxon>Herpotrichiellaceae</taxon>
        <taxon>Fonsecaea</taxon>
    </lineage>
</organism>
<dbReference type="SUPFAM" id="SSF52540">
    <property type="entry name" value="P-loop containing nucleoside triphosphate hydrolases"/>
    <property type="match status" value="1"/>
</dbReference>
<evidence type="ECO:0000256" key="2">
    <source>
        <dbReference type="ARBA" id="ARBA00023145"/>
    </source>
</evidence>
<feature type="region of interest" description="Disordered" evidence="3">
    <location>
        <begin position="418"/>
        <end position="466"/>
    </location>
</feature>
<feature type="region of interest" description="Disordered" evidence="3">
    <location>
        <begin position="97"/>
        <end position="120"/>
    </location>
</feature>
<keyword evidence="5" id="KW-1185">Reference proteome</keyword>
<feature type="compositionally biased region" description="Low complexity" evidence="3">
    <location>
        <begin position="1067"/>
        <end position="1080"/>
    </location>
</feature>
<keyword evidence="1" id="KW-0732">Signal</keyword>
<dbReference type="Gene3D" id="3.40.50.300">
    <property type="entry name" value="P-loop containing nucleotide triphosphate hydrolases"/>
    <property type="match status" value="1"/>
</dbReference>
<dbReference type="InterPro" id="IPR035994">
    <property type="entry name" value="Nucleoside_phosphorylase_sf"/>
</dbReference>
<name>A0A178DC91_9EURO</name>
<dbReference type="CDD" id="cd00306">
    <property type="entry name" value="Peptidases_S8_S53"/>
    <property type="match status" value="1"/>
</dbReference>
<dbReference type="Gene3D" id="3.40.50.1580">
    <property type="entry name" value="Nucleoside phosphorylase domain"/>
    <property type="match status" value="1"/>
</dbReference>
<dbReference type="InterPro" id="IPR027417">
    <property type="entry name" value="P-loop_NTPase"/>
</dbReference>
<evidence type="ECO:0000313" key="5">
    <source>
        <dbReference type="Proteomes" id="UP000185904"/>
    </source>
</evidence>
<protein>
    <submittedName>
        <fullName evidence="4">Uncharacterized protein</fullName>
    </submittedName>
</protein>
<dbReference type="GO" id="GO:0009116">
    <property type="term" value="P:nucleoside metabolic process"/>
    <property type="evidence" value="ECO:0007669"/>
    <property type="project" value="InterPro"/>
</dbReference>
<dbReference type="SUPFAM" id="SSF53167">
    <property type="entry name" value="Purine and uridine phosphorylases"/>
    <property type="match status" value="1"/>
</dbReference>
<gene>
    <name evidence="4" type="ORF">AYO20_01675</name>
</gene>
<feature type="compositionally biased region" description="Low complexity" evidence="3">
    <location>
        <begin position="1560"/>
        <end position="1569"/>
    </location>
</feature>
<keyword evidence="2" id="KW-0865">Zymogen</keyword>
<dbReference type="GeneID" id="34585099"/>
<dbReference type="OrthoDB" id="4511051at2759"/>
<dbReference type="SUPFAM" id="SSF52743">
    <property type="entry name" value="Subtilisin-like"/>
    <property type="match status" value="1"/>
</dbReference>
<feature type="region of interest" description="Disordered" evidence="3">
    <location>
        <begin position="1417"/>
        <end position="1436"/>
    </location>
</feature>
<feature type="compositionally biased region" description="Basic and acidic residues" evidence="3">
    <location>
        <begin position="100"/>
        <end position="120"/>
    </location>
</feature>
<dbReference type="Gene3D" id="3.40.50.200">
    <property type="entry name" value="Peptidase S8/S53 domain"/>
    <property type="match status" value="1"/>
</dbReference>
<accession>A0A178DC91</accession>
<dbReference type="InterPro" id="IPR036852">
    <property type="entry name" value="Peptidase_S8/S53_dom_sf"/>
</dbReference>
<dbReference type="EMBL" id="LVCJ01000007">
    <property type="protein sequence ID" value="OAL38924.1"/>
    <property type="molecule type" value="Genomic_DNA"/>
</dbReference>
<feature type="region of interest" description="Disordered" evidence="3">
    <location>
        <begin position="1548"/>
        <end position="1572"/>
    </location>
</feature>
<dbReference type="PANTHER" id="PTHR46082:SF6">
    <property type="entry name" value="AAA+ ATPASE DOMAIN-CONTAINING PROTEIN-RELATED"/>
    <property type="match status" value="1"/>
</dbReference>
<evidence type="ECO:0000256" key="3">
    <source>
        <dbReference type="SAM" id="MobiDB-lite"/>
    </source>
</evidence>
<sequence length="1726" mass="191087">MAQVQILDSQSSNSSILASSKACAQLLNECLKDSRLFANEWAPNQVASFRLWIESIGAFAPGSASADARLKDHPDMRNAVLGLLAVLWGSLQHLVSKNSPDPDQKPDSSDSIVRSEGHAATEDNINSMASTLELYSDTTSSDTLESSPTEPERDVEDALYRLHQLAMTIRKSSRYDQSARAARYIHKDAGQFRKYMEWYMDHIFKREFPDADEWLYSRLVESNMRRRCMFEYVRDHARKLAQGFSRVLDEPTTLKRSTQDQPKSQRETSVGSRLPDTSSHSRPSQSKPTEFSGILSATSASKYAPADHQQKSITSSRRSGKTFIPGKLPWPEPPQPPLINYQQISEGQMEALIFDKQQLDPSYENISWSHSSYEDHMKAEHRESFTDSQLPNLVERSIVRDVTAPILEQCPICPWEYQGDSESEAGQATPITPDTSKPKGKVDAASNTDAPEPDEEGGKTTSDSGMGREMQLRRHLTEHLQSIALLALPWETEQGSGRTSSTLSERASRETLAEEEPEESSDGAKLPNTRSDDEGQPPDPDAALEWDFVGKGRLPKEYHLSNKQGFSREDYSVAWICSSETEMDIAQGLLDEQHELLATHPLDSNYYALGRVGSHNVAIIRISVRVHGLISTSLKVEEMLLTYPSLKVWLVLGTGSGFPSTEHDIRLGDILVQVPSQHQEASDPSEETTIKGQFAQPPKELLLAVEVLQAKNTKHDSLYRHISSLSRNYRELDSHIHYINFSDDYLFHFTSIHVENARDCHSCDLGQLVSRPPRDEAGTVIHYGRIASVPQDIRDGTTREEIRREQGSLGQMDIAVVAQSLPHLTVQGVCDYADSHKDETWRLYSAAAAAAYAKELLLEMPGLPGSGQEPKAVHRVILPFPRNPDFTNPDSILDQIESSLWSRYHVALLGAGRAAKQQIAIEYAHRFMQHHSHGHVFWVDGSSTAGLVQGLKNITQALRIPILSSDLPEDHCQLAADWLREEKTGPLPAWLMILDNINDVKVLLSPIETDTPPSIPSPAQQRYLLDYLPKEPRPQGHMLITTRDRQIAERLTRSVNTIEIPESLDTSPSSYHSHSQPHAPIQNIDTEADSWFYNLESVVFPLLPICPRESRDRVKIALLCTGVDMADSFISFNCDRVQAKSFLPGIESVKDTEGYGTHSTALLLRVAPNSDIYVARVSEGVAPVTADPITQAITHATTVWRVDIICMIYGFTGHSAFRPWHEAIMSAAMANIAIFTPAGNDRFLSYPATRDEVIAISSATASGRISPFSPPCTPGKELGIIGEEVSSAWLSGTSKRLTGSSTAVTIGAAVGALLMDFTRQELSREFWYRDSMVHSRRGLEALLRLASREVDGWRIILPWILFEHQPKSMIVAQISRVLRHAFPEGQVAATALGEPPGAEFAGSLCVDAESERDRASLDAAGSFASPRKDVSKEPLGETSRKLQIQCTQELVVHGHLDGHGSENVSLIMLRFSFTPAERFSTVSARIEFHYDNANYGDSAHAQHNNNHHPVIRACDGVPSGTMFAKNTSKPSSLEEIFTRIDDNLSTASPAYGTEPATLGSSSKVSSAAPAPAPTLFQSQNGVNIHTLFDGDTVDRVPNVVGWTIRMNGALSNGIGDMLRVAVLVSRRNNEDFTMKCNVRSVVSSEGDRRPSRFREWAGVLPFVQLSPQAETSTRIPSFISQDQLGRFTDPAELRQLLYADLPDSGAEGPLMKLDVVAHLWEGLDAS</sequence>
<dbReference type="GO" id="GO:0004252">
    <property type="term" value="F:serine-type endopeptidase activity"/>
    <property type="evidence" value="ECO:0007669"/>
    <property type="project" value="InterPro"/>
</dbReference>
<evidence type="ECO:0000313" key="4">
    <source>
        <dbReference type="EMBL" id="OAL38924.1"/>
    </source>
</evidence>